<evidence type="ECO:0000313" key="4">
    <source>
        <dbReference type="EMBL" id="KAG9509868.1"/>
    </source>
</evidence>
<gene>
    <name evidence="4" type="primary">nrf-6</name>
    <name evidence="4" type="ORF">GZH46_01601</name>
</gene>
<feature type="transmembrane region" description="Helical" evidence="1">
    <location>
        <begin position="261"/>
        <end position="280"/>
    </location>
</feature>
<dbReference type="Proteomes" id="UP000825002">
    <property type="component" value="Unassembled WGS sequence"/>
</dbReference>
<accession>A0ABQ7S8W5</accession>
<keyword evidence="1" id="KW-0812">Transmembrane</keyword>
<feature type="transmembrane region" description="Helical" evidence="1">
    <location>
        <begin position="172"/>
        <end position="192"/>
    </location>
</feature>
<keyword evidence="5" id="KW-1185">Reference proteome</keyword>
<dbReference type="PANTHER" id="PTHR11161">
    <property type="entry name" value="O-ACYLTRANSFERASE"/>
    <property type="match status" value="1"/>
</dbReference>
<evidence type="ECO:0000259" key="3">
    <source>
        <dbReference type="Pfam" id="PF01757"/>
    </source>
</evidence>
<dbReference type="InterPro" id="IPR002656">
    <property type="entry name" value="Acyl_transf_3_dom"/>
</dbReference>
<feature type="transmembrane region" description="Helical" evidence="1">
    <location>
        <begin position="439"/>
        <end position="457"/>
    </location>
</feature>
<evidence type="ECO:0000313" key="5">
    <source>
        <dbReference type="Proteomes" id="UP000825002"/>
    </source>
</evidence>
<organism evidence="4 5">
    <name type="scientific">Fragariocoptes setiger</name>
    <dbReference type="NCBI Taxonomy" id="1670756"/>
    <lineage>
        <taxon>Eukaryota</taxon>
        <taxon>Metazoa</taxon>
        <taxon>Ecdysozoa</taxon>
        <taxon>Arthropoda</taxon>
        <taxon>Chelicerata</taxon>
        <taxon>Arachnida</taxon>
        <taxon>Acari</taxon>
        <taxon>Acariformes</taxon>
        <taxon>Trombidiformes</taxon>
        <taxon>Prostigmata</taxon>
        <taxon>Eupodina</taxon>
        <taxon>Eriophyoidea</taxon>
        <taxon>Phytoptidae</taxon>
        <taxon>Fragariocoptes</taxon>
    </lineage>
</organism>
<feature type="transmembrane region" description="Helical" evidence="1">
    <location>
        <begin position="368"/>
        <end position="386"/>
    </location>
</feature>
<keyword evidence="2" id="KW-0732">Signal</keyword>
<feature type="transmembrane region" description="Helical" evidence="1">
    <location>
        <begin position="233"/>
        <end position="254"/>
    </location>
</feature>
<feature type="chain" id="PRO_5046496536" evidence="2">
    <location>
        <begin position="16"/>
        <end position="511"/>
    </location>
</feature>
<evidence type="ECO:0000256" key="1">
    <source>
        <dbReference type="SAM" id="Phobius"/>
    </source>
</evidence>
<dbReference type="Pfam" id="PF01757">
    <property type="entry name" value="Acyl_transf_3"/>
    <property type="match status" value="1"/>
</dbReference>
<dbReference type="EMBL" id="JAIFTH010000303">
    <property type="protein sequence ID" value="KAG9509868.1"/>
    <property type="molecule type" value="Genomic_DNA"/>
</dbReference>
<keyword evidence="1" id="KW-0472">Membrane</keyword>
<proteinExistence type="predicted"/>
<dbReference type="InterPro" id="IPR052728">
    <property type="entry name" value="O2_lipid_transport_reg"/>
</dbReference>
<protein>
    <submittedName>
        <fullName evidence="4">Nose resistant to fluoxetine protein 6</fullName>
    </submittedName>
</protein>
<reference evidence="4 5" key="1">
    <citation type="submission" date="2020-10" db="EMBL/GenBank/DDBJ databases">
        <authorList>
            <person name="Klimov P.B."/>
            <person name="Dyachkov S.M."/>
            <person name="Chetverikov P.E."/>
        </authorList>
    </citation>
    <scope>NUCLEOTIDE SEQUENCE [LARGE SCALE GENOMIC DNA]</scope>
    <source>
        <strain evidence="4">BMOC 18-1129-001#AD2665</strain>
        <tissue evidence="4">Entire mites</tissue>
    </source>
</reference>
<keyword evidence="1" id="KW-1133">Transmembrane helix</keyword>
<feature type="transmembrane region" description="Helical" evidence="1">
    <location>
        <begin position="311"/>
        <end position="328"/>
    </location>
</feature>
<feature type="transmembrane region" description="Helical" evidence="1">
    <location>
        <begin position="406"/>
        <end position="427"/>
    </location>
</feature>
<feature type="signal peptide" evidence="2">
    <location>
        <begin position="1"/>
        <end position="15"/>
    </location>
</feature>
<name>A0ABQ7S8W5_9ACAR</name>
<comment type="caution">
    <text evidence="4">The sequence shown here is derived from an EMBL/GenBank/DDBJ whole genome shotgun (WGS) entry which is preliminary data.</text>
</comment>
<sequence length="511" mass="58749">MIVLSTLALMTVVGTVVDLHTDFDEDVKISDDNNNKEDKNCDKERHYKNNNNNKTSVWLRVCRAFSMRINARDLFKTTPAQLNCVQGLRFFSMCWVIYAHTILYTDYQSFTHMFASMENNLTNFFLLPTLNANFSVDTFFLISGLLTSYGTYRMTNGKVNRFKSFYFVLSRYIRLTPQLVIVMLMFLLLPLIGEGPMLNGKMEYEAGKCYRFWWVNMLYLQAFYNNELCIGPAWWVSVEMFFHISSALILAIMLRNTRAGMLLTFMFTSALTLLGAYIHYTGGFTIQALPTIPQRYEVDGEQAYLFFHKPYPHAASFFIGLALGFVIARNNNVNINANSDNNFNDDTSNSDDKSHKVERLNAAQVRSLWVACWASFVVIFWAPYYWNMGAAYTQLQSTVYYNACQIVWPMCIAWIIYACVYGHAGLINSILSSCVFTPLGRISYMTYLSHAIVVYYSSYSGHVTVEPTFLTFMYLHISNTVLSLVLGFILTIVYESPILRLTKLLFALMFP</sequence>
<evidence type="ECO:0000256" key="2">
    <source>
        <dbReference type="SAM" id="SignalP"/>
    </source>
</evidence>
<feature type="transmembrane region" description="Helical" evidence="1">
    <location>
        <begin position="469"/>
        <end position="494"/>
    </location>
</feature>
<feature type="domain" description="Acyltransferase 3" evidence="3">
    <location>
        <begin position="85"/>
        <end position="492"/>
    </location>
</feature>
<dbReference type="PANTHER" id="PTHR11161:SF0">
    <property type="entry name" value="O-ACYLTRANSFERASE LIKE PROTEIN"/>
    <property type="match status" value="1"/>
</dbReference>
<feature type="transmembrane region" description="Helical" evidence="1">
    <location>
        <begin position="134"/>
        <end position="152"/>
    </location>
</feature>